<dbReference type="SUPFAM" id="SSF81383">
    <property type="entry name" value="F-box domain"/>
    <property type="match status" value="1"/>
</dbReference>
<proteinExistence type="predicted"/>
<evidence type="ECO:0000313" key="3">
    <source>
        <dbReference type="Proteomes" id="UP001154282"/>
    </source>
</evidence>
<dbReference type="Pfam" id="PF24758">
    <property type="entry name" value="LRR_At5g56370"/>
    <property type="match status" value="1"/>
</dbReference>
<dbReference type="InterPro" id="IPR001810">
    <property type="entry name" value="F-box_dom"/>
</dbReference>
<dbReference type="PANTHER" id="PTHR31639">
    <property type="entry name" value="F-BOX PROTEIN-LIKE"/>
    <property type="match status" value="1"/>
</dbReference>
<protein>
    <recommendedName>
        <fullName evidence="1">F-box domain-containing protein</fullName>
    </recommendedName>
</protein>
<gene>
    <name evidence="2" type="ORF">LITE_LOCUS33669</name>
</gene>
<dbReference type="InterPro" id="IPR053781">
    <property type="entry name" value="F-box_AtFBL13-like"/>
</dbReference>
<dbReference type="SUPFAM" id="SSF52047">
    <property type="entry name" value="RNI-like"/>
    <property type="match status" value="1"/>
</dbReference>
<dbReference type="Proteomes" id="UP001154282">
    <property type="component" value="Unassembled WGS sequence"/>
</dbReference>
<accession>A0AAV0NJZ2</accession>
<dbReference type="AlphaFoldDB" id="A0AAV0NJZ2"/>
<dbReference type="Pfam" id="PF00646">
    <property type="entry name" value="F-box"/>
    <property type="match status" value="1"/>
</dbReference>
<sequence>MKQLCQPSTDRISNLPPNVMERILTFLPIKEAGRTSILSTKWRFSWRNIPRLVFDGDFASVSSGKYQYVLFKIVTDILEALKLHDGPITEFVLAIPGLQTSARVDLLIRHLNKKGVKKLDLHFYDHNPFHGNVNASLFHAIQLTCLKLRGCRLPEAGLKVFTSLTVLELSTAAVPFDFFHTFLPKKCPFLQELRVSDCLVPPKLRLVAPYLKNVSPFWMEAQGQAPAIPRQEVLSVSAESEGYPENEDGCFQCLREVRILGSHGSQLELDVLKFVLAKAALLRRVVIKPSDELGCELGLRFLKEVTQYRRVSKDAEVIYVV</sequence>
<dbReference type="CDD" id="cd22160">
    <property type="entry name" value="F-box_AtFBL13-like"/>
    <property type="match status" value="1"/>
</dbReference>
<dbReference type="InterPro" id="IPR036047">
    <property type="entry name" value="F-box-like_dom_sf"/>
</dbReference>
<organism evidence="2 3">
    <name type="scientific">Linum tenue</name>
    <dbReference type="NCBI Taxonomy" id="586396"/>
    <lineage>
        <taxon>Eukaryota</taxon>
        <taxon>Viridiplantae</taxon>
        <taxon>Streptophyta</taxon>
        <taxon>Embryophyta</taxon>
        <taxon>Tracheophyta</taxon>
        <taxon>Spermatophyta</taxon>
        <taxon>Magnoliopsida</taxon>
        <taxon>eudicotyledons</taxon>
        <taxon>Gunneridae</taxon>
        <taxon>Pentapetalae</taxon>
        <taxon>rosids</taxon>
        <taxon>fabids</taxon>
        <taxon>Malpighiales</taxon>
        <taxon>Linaceae</taxon>
        <taxon>Linum</taxon>
    </lineage>
</organism>
<name>A0AAV0NJZ2_9ROSI</name>
<reference evidence="2" key="1">
    <citation type="submission" date="2022-08" db="EMBL/GenBank/DDBJ databases">
        <authorList>
            <person name="Gutierrez-Valencia J."/>
        </authorList>
    </citation>
    <scope>NUCLEOTIDE SEQUENCE</scope>
</reference>
<feature type="domain" description="F-box" evidence="1">
    <location>
        <begin position="9"/>
        <end position="43"/>
    </location>
</feature>
<dbReference type="InterPro" id="IPR055411">
    <property type="entry name" value="LRR_FXL15/At3g58940/PEG3-like"/>
</dbReference>
<comment type="caution">
    <text evidence="2">The sequence shown here is derived from an EMBL/GenBank/DDBJ whole genome shotgun (WGS) entry which is preliminary data.</text>
</comment>
<dbReference type="EMBL" id="CAMGYJ010000008">
    <property type="protein sequence ID" value="CAI0458704.1"/>
    <property type="molecule type" value="Genomic_DNA"/>
</dbReference>
<evidence type="ECO:0000259" key="1">
    <source>
        <dbReference type="PROSITE" id="PS50181"/>
    </source>
</evidence>
<dbReference type="Gene3D" id="3.80.10.10">
    <property type="entry name" value="Ribonuclease Inhibitor"/>
    <property type="match status" value="1"/>
</dbReference>
<evidence type="ECO:0000313" key="2">
    <source>
        <dbReference type="EMBL" id="CAI0458704.1"/>
    </source>
</evidence>
<dbReference type="InterPro" id="IPR032675">
    <property type="entry name" value="LRR_dom_sf"/>
</dbReference>
<keyword evidence="3" id="KW-1185">Reference proteome</keyword>
<dbReference type="PANTHER" id="PTHR31639:SF256">
    <property type="entry name" value="OS07G0242900 PROTEIN"/>
    <property type="match status" value="1"/>
</dbReference>
<dbReference type="PROSITE" id="PS50181">
    <property type="entry name" value="FBOX"/>
    <property type="match status" value="1"/>
</dbReference>